<dbReference type="RefSeq" id="WP_127780758.1">
    <property type="nucleotide sequence ID" value="NZ_SADD01000009.1"/>
</dbReference>
<organism evidence="4 5">
    <name type="scientific">Lujinxingia sediminis</name>
    <dbReference type="NCBI Taxonomy" id="2480984"/>
    <lineage>
        <taxon>Bacteria</taxon>
        <taxon>Deltaproteobacteria</taxon>
        <taxon>Bradymonadales</taxon>
        <taxon>Lujinxingiaceae</taxon>
        <taxon>Lujinxingia</taxon>
    </lineage>
</organism>
<feature type="compositionally biased region" description="Basic and acidic residues" evidence="2">
    <location>
        <begin position="1"/>
        <end position="11"/>
    </location>
</feature>
<evidence type="ECO:0000313" key="5">
    <source>
        <dbReference type="Proteomes" id="UP000282926"/>
    </source>
</evidence>
<keyword evidence="4" id="KW-0808">Transferase</keyword>
<dbReference type="PANTHER" id="PTHR43092">
    <property type="entry name" value="L-CYSTEINE DESULFHYDRASE"/>
    <property type="match status" value="1"/>
</dbReference>
<dbReference type="PANTHER" id="PTHR43092:SF2">
    <property type="entry name" value="HERCYNYLCYSTEINE SULFOXIDE LYASE"/>
    <property type="match status" value="1"/>
</dbReference>
<accession>A0ABY0CQL8</accession>
<dbReference type="GO" id="GO:0008483">
    <property type="term" value="F:transaminase activity"/>
    <property type="evidence" value="ECO:0007669"/>
    <property type="project" value="UniProtKB-KW"/>
</dbReference>
<dbReference type="Gene3D" id="3.40.640.10">
    <property type="entry name" value="Type I PLP-dependent aspartate aminotransferase-like (Major domain)"/>
    <property type="match status" value="1"/>
</dbReference>
<dbReference type="Gene3D" id="3.90.1150.10">
    <property type="entry name" value="Aspartate Aminotransferase, domain 1"/>
    <property type="match status" value="1"/>
</dbReference>
<dbReference type="Pfam" id="PF00266">
    <property type="entry name" value="Aminotran_5"/>
    <property type="match status" value="1"/>
</dbReference>
<dbReference type="Proteomes" id="UP000282926">
    <property type="component" value="Unassembled WGS sequence"/>
</dbReference>
<dbReference type="InterPro" id="IPR015421">
    <property type="entry name" value="PyrdxlP-dep_Trfase_major"/>
</dbReference>
<evidence type="ECO:0000256" key="2">
    <source>
        <dbReference type="SAM" id="MobiDB-lite"/>
    </source>
</evidence>
<proteinExistence type="predicted"/>
<name>A0ABY0CQL8_9DELT</name>
<dbReference type="InterPro" id="IPR015422">
    <property type="entry name" value="PyrdxlP-dep_Trfase_small"/>
</dbReference>
<dbReference type="InterPro" id="IPR015424">
    <property type="entry name" value="PyrdxlP-dep_Trfase"/>
</dbReference>
<keyword evidence="4" id="KW-0032">Aminotransferase</keyword>
<protein>
    <submittedName>
        <fullName evidence="4">Aminotransferase class V-fold PLP-dependent enzyme</fullName>
    </submittedName>
</protein>
<evidence type="ECO:0000256" key="1">
    <source>
        <dbReference type="ARBA" id="ARBA00022898"/>
    </source>
</evidence>
<dbReference type="EMBL" id="SADD01000009">
    <property type="protein sequence ID" value="RVU42787.1"/>
    <property type="molecule type" value="Genomic_DNA"/>
</dbReference>
<keyword evidence="1" id="KW-0663">Pyridoxal phosphate</keyword>
<sequence>MSEKSGEKSDANIDADTPAERPPTPAPLKIDYAPHWGLDSGVIHLNHGAFGACPRRVLHAQDAFRRQLEANPVRFVGRELPGLMAHARAELASFVGADAPNLVFVPNTTTGVNAVLGSLDLQPGDAILVNSQGYGPCTLAARAIAAQKGARLITAELPFNPTSADALHDALINAVTPQTRIALFDHVTSPTALMLPAERIAKSLRDRGVLSLIDGAHAPGMIPLDLNALGADFYVGNCHKWLCSPRGAAFLHVAPEHQATTRPPVFSHGAGLPDDDPQRFQSEFGWMGTYDVTSYLSVPAAIDFLRALVPGGWPALMAHNHRMALLGRDLVCDALGIDPPAPDDLLGSMAALPLPDRPGPPVDFPREVDPLQQALFEEAGIEIAVMTWPAHPHRLLRLSCQLYTTEDDLQKLADALSTMI</sequence>
<feature type="domain" description="Aminotransferase class V" evidence="3">
    <location>
        <begin position="52"/>
        <end position="307"/>
    </location>
</feature>
<comment type="caution">
    <text evidence="4">The sequence shown here is derived from an EMBL/GenBank/DDBJ whole genome shotgun (WGS) entry which is preliminary data.</text>
</comment>
<dbReference type="InterPro" id="IPR000192">
    <property type="entry name" value="Aminotrans_V_dom"/>
</dbReference>
<dbReference type="SUPFAM" id="SSF53383">
    <property type="entry name" value="PLP-dependent transferases"/>
    <property type="match status" value="1"/>
</dbReference>
<keyword evidence="5" id="KW-1185">Reference proteome</keyword>
<evidence type="ECO:0000313" key="4">
    <source>
        <dbReference type="EMBL" id="RVU42787.1"/>
    </source>
</evidence>
<reference evidence="4 5" key="1">
    <citation type="submission" date="2019-01" db="EMBL/GenBank/DDBJ databases">
        <title>Lujinxingia litoralis gen. nov., sp. nov. and Lujinxingia sediminis gen. nov., sp. nov., new members in the order Bradymonadales, isolated from coastal sediment.</title>
        <authorList>
            <person name="Li C.-M."/>
        </authorList>
    </citation>
    <scope>NUCLEOTIDE SEQUENCE [LARGE SCALE GENOMIC DNA]</scope>
    <source>
        <strain evidence="4 5">SEH01</strain>
    </source>
</reference>
<evidence type="ECO:0000259" key="3">
    <source>
        <dbReference type="Pfam" id="PF00266"/>
    </source>
</evidence>
<gene>
    <name evidence="4" type="ORF">EA187_14855</name>
</gene>
<feature type="region of interest" description="Disordered" evidence="2">
    <location>
        <begin position="1"/>
        <end position="28"/>
    </location>
</feature>